<dbReference type="AlphaFoldDB" id="A0A078KVM8"/>
<dbReference type="PROSITE" id="PS01153">
    <property type="entry name" value="NOL1_NOP2_SUN"/>
    <property type="match status" value="1"/>
</dbReference>
<dbReference type="InterPro" id="IPR035926">
    <property type="entry name" value="NusB-like_sf"/>
</dbReference>
<dbReference type="EC" id="2.1.1.176" evidence="4"/>
<evidence type="ECO:0000256" key="8">
    <source>
        <dbReference type="ARBA" id="ARBA00022679"/>
    </source>
</evidence>
<dbReference type="PANTHER" id="PTHR22807:SF61">
    <property type="entry name" value="NOL1_NOP2_SUN FAMILY PROTEIN _ ANTITERMINATION NUSB DOMAIN-CONTAINING PROTEIN"/>
    <property type="match status" value="1"/>
</dbReference>
<dbReference type="InterPro" id="IPR054728">
    <property type="entry name" value="RsmB-like_ferredoxin"/>
</dbReference>
<feature type="binding site" evidence="14">
    <location>
        <position position="296"/>
    </location>
    <ligand>
        <name>S-adenosyl-L-methionine</name>
        <dbReference type="ChEBI" id="CHEBI:59789"/>
    </ligand>
</feature>
<dbReference type="Proteomes" id="UP000044071">
    <property type="component" value="Unassembled WGS sequence"/>
</dbReference>
<dbReference type="InterPro" id="IPR023267">
    <property type="entry name" value="RCMT"/>
</dbReference>
<gene>
    <name evidence="16" type="primary">rsmB</name>
    <name evidence="16" type="ORF">BN59_00083</name>
</gene>
<evidence type="ECO:0000256" key="9">
    <source>
        <dbReference type="ARBA" id="ARBA00022691"/>
    </source>
</evidence>
<dbReference type="RefSeq" id="WP_043872465.1">
    <property type="nucleotide sequence ID" value="NZ_CCVW01000001.1"/>
</dbReference>
<dbReference type="EMBL" id="CCSB01000001">
    <property type="protein sequence ID" value="CDZ75824.1"/>
    <property type="molecule type" value="Genomic_DNA"/>
</dbReference>
<dbReference type="eggNOG" id="COG0144">
    <property type="taxonomic scope" value="Bacteria"/>
</dbReference>
<evidence type="ECO:0000313" key="17">
    <source>
        <dbReference type="Proteomes" id="UP000044071"/>
    </source>
</evidence>
<protein>
    <recommendedName>
        <fullName evidence="4">16S rRNA (cytosine(967)-C(5))-methyltransferase</fullName>
        <ecNumber evidence="4">2.1.1.176</ecNumber>
    </recommendedName>
    <alternativeName>
        <fullName evidence="11">16S rRNA m5C967 methyltransferase</fullName>
    </alternativeName>
    <alternativeName>
        <fullName evidence="12">rRNA (cytosine-C(5)-)-methyltransferase RsmB</fullName>
    </alternativeName>
</protein>
<dbReference type="CDD" id="cd02440">
    <property type="entry name" value="AdoMet_MTases"/>
    <property type="match status" value="1"/>
</dbReference>
<dbReference type="NCBIfam" id="NF008149">
    <property type="entry name" value="PRK10901.1"/>
    <property type="match status" value="1"/>
</dbReference>
<proteinExistence type="inferred from homology"/>
<dbReference type="InterPro" id="IPR049560">
    <property type="entry name" value="MeTrfase_RsmB-F_NOP2_cat"/>
</dbReference>
<keyword evidence="10 14" id="KW-0694">RNA-binding</keyword>
<dbReference type="InterPro" id="IPR001678">
    <property type="entry name" value="MeTrfase_RsmB-F_NOP2_dom"/>
</dbReference>
<evidence type="ECO:0000256" key="4">
    <source>
        <dbReference type="ARBA" id="ARBA00012140"/>
    </source>
</evidence>
<keyword evidence="6" id="KW-0698">rRNA processing</keyword>
<dbReference type="NCBIfam" id="TIGR00563">
    <property type="entry name" value="rsmB"/>
    <property type="match status" value="1"/>
</dbReference>
<dbReference type="FunFam" id="3.40.50.150:FF:000022">
    <property type="entry name" value="Ribosomal RNA small subunit methyltransferase B"/>
    <property type="match status" value="1"/>
</dbReference>
<feature type="domain" description="SAM-dependent MTase RsmB/NOP-type" evidence="15">
    <location>
        <begin position="156"/>
        <end position="426"/>
    </location>
</feature>
<dbReference type="OrthoDB" id="9810297at2"/>
<keyword evidence="8 14" id="KW-0808">Transferase</keyword>
<dbReference type="InterPro" id="IPR029063">
    <property type="entry name" value="SAM-dependent_MTases_sf"/>
</dbReference>
<dbReference type="SUPFAM" id="SSF53335">
    <property type="entry name" value="S-adenosyl-L-methionine-dependent methyltransferases"/>
    <property type="match status" value="1"/>
</dbReference>
<dbReference type="InterPro" id="IPR004573">
    <property type="entry name" value="rRNA_ssu_MeTfrase_B"/>
</dbReference>
<evidence type="ECO:0000259" key="15">
    <source>
        <dbReference type="PROSITE" id="PS51686"/>
    </source>
</evidence>
<keyword evidence="17" id="KW-1185">Reference proteome</keyword>
<dbReference type="GO" id="GO:0006355">
    <property type="term" value="P:regulation of DNA-templated transcription"/>
    <property type="evidence" value="ECO:0007669"/>
    <property type="project" value="InterPro"/>
</dbReference>
<dbReference type="GO" id="GO:0005829">
    <property type="term" value="C:cytosol"/>
    <property type="evidence" value="ECO:0007669"/>
    <property type="project" value="TreeGrafter"/>
</dbReference>
<comment type="similarity">
    <text evidence="3 14">Belongs to the class I-like SAM-binding methyltransferase superfamily. RsmB/NOP family.</text>
</comment>
<dbReference type="InterPro" id="IPR018314">
    <property type="entry name" value="RsmB/NOL1/NOP2-like_CS"/>
</dbReference>
<dbReference type="PRINTS" id="PR02008">
    <property type="entry name" value="RCMTFAMILY"/>
</dbReference>
<evidence type="ECO:0000256" key="11">
    <source>
        <dbReference type="ARBA" id="ARBA00030399"/>
    </source>
</evidence>
<dbReference type="Pfam" id="PF01189">
    <property type="entry name" value="Methyltr_RsmB-F"/>
    <property type="match status" value="1"/>
</dbReference>
<evidence type="ECO:0000256" key="1">
    <source>
        <dbReference type="ARBA" id="ARBA00002724"/>
    </source>
</evidence>
<keyword evidence="7 14" id="KW-0489">Methyltransferase</keyword>
<keyword evidence="9 14" id="KW-0949">S-adenosyl-L-methionine</keyword>
<accession>A0A078KVM8</accession>
<dbReference type="PANTHER" id="PTHR22807">
    <property type="entry name" value="NOP2 YEAST -RELATED NOL1/NOP2/FMU SUN DOMAIN-CONTAINING"/>
    <property type="match status" value="1"/>
</dbReference>
<evidence type="ECO:0000256" key="12">
    <source>
        <dbReference type="ARBA" id="ARBA00031088"/>
    </source>
</evidence>
<evidence type="ECO:0000256" key="2">
    <source>
        <dbReference type="ARBA" id="ARBA00004496"/>
    </source>
</evidence>
<evidence type="ECO:0000256" key="5">
    <source>
        <dbReference type="ARBA" id="ARBA00022490"/>
    </source>
</evidence>
<evidence type="ECO:0000256" key="6">
    <source>
        <dbReference type="ARBA" id="ARBA00022552"/>
    </source>
</evidence>
<evidence type="ECO:0000313" key="16">
    <source>
        <dbReference type="EMBL" id="CDZ75824.1"/>
    </source>
</evidence>
<dbReference type="Pfam" id="PF01029">
    <property type="entry name" value="NusB"/>
    <property type="match status" value="1"/>
</dbReference>
<dbReference type="GO" id="GO:0009383">
    <property type="term" value="F:rRNA (cytosine-C5-)-methyltransferase activity"/>
    <property type="evidence" value="ECO:0007669"/>
    <property type="project" value="TreeGrafter"/>
</dbReference>
<dbReference type="InterPro" id="IPR006027">
    <property type="entry name" value="NusB_RsmB_TIM44"/>
</dbReference>
<evidence type="ECO:0000256" key="3">
    <source>
        <dbReference type="ARBA" id="ARBA00007494"/>
    </source>
</evidence>
<keyword evidence="5" id="KW-0963">Cytoplasm</keyword>
<dbReference type="FunFam" id="3.30.70.1170:FF:000002">
    <property type="entry name" value="Ribosomal RNA small subunit methyltransferase B"/>
    <property type="match status" value="1"/>
</dbReference>
<sequence>MNKNERLQALRILNKLFNDKIPLSHLMQASKELSPLSKEICFGVCRHYYRLQAIADCLVTKRPKDSEVWLAIIMGLYQLYYMQKPDYAVVKETVAVLEPLKKSWAKGLVNAVLRSFCREQSALLARLEKNDDFSYGHPDWFIRRLRNDWPEDWRAILQANDAHPPMSLRVNQSKEQREHYLQRLQKAGLPASPHRYSIDGLRLEQACDVHELPGFKDGEVSVQDESAQIAVSLMALQPKLRVLDACCAPGGKTCHILEAEPELAACFALDVDEKRLARVAENLSRLGLNANLVQGDGLKPESWWDGQLFDRILLDAPCSATGVIRRHPDIRILRSEAEISKVADLQFALLESLWPLLAPQGLLVYATCSVMKQENEQQIAHFLAQHSDGQFMTADYDWGRSTGHGWQILPGEFGGDGFFYSLLKKI</sequence>
<evidence type="ECO:0000256" key="10">
    <source>
        <dbReference type="ARBA" id="ARBA00022884"/>
    </source>
</evidence>
<comment type="subcellular location">
    <subcellularLocation>
        <location evidence="2">Cytoplasm</location>
    </subcellularLocation>
</comment>
<evidence type="ECO:0000256" key="13">
    <source>
        <dbReference type="ARBA" id="ARBA00047283"/>
    </source>
</evidence>
<comment type="function">
    <text evidence="1">Specifically methylates the cytosine at position 967 (m5C967) of 16S rRNA.</text>
</comment>
<feature type="binding site" evidence="14">
    <location>
        <position position="270"/>
    </location>
    <ligand>
        <name>S-adenosyl-L-methionine</name>
        <dbReference type="ChEBI" id="CHEBI:59789"/>
    </ligand>
</feature>
<dbReference type="Gene3D" id="1.10.940.10">
    <property type="entry name" value="NusB-like"/>
    <property type="match status" value="1"/>
</dbReference>
<dbReference type="Gene3D" id="3.40.50.150">
    <property type="entry name" value="Vaccinia Virus protein VP39"/>
    <property type="match status" value="1"/>
</dbReference>
<dbReference type="GO" id="GO:0070475">
    <property type="term" value="P:rRNA base methylation"/>
    <property type="evidence" value="ECO:0007669"/>
    <property type="project" value="TreeGrafter"/>
</dbReference>
<name>A0A078KVM8_9GAMM</name>
<dbReference type="Gene3D" id="3.30.70.1170">
    <property type="entry name" value="Sun protein, domain 3"/>
    <property type="match status" value="1"/>
</dbReference>
<organism evidence="16 17">
    <name type="scientific">Legionella massiliensis</name>
    <dbReference type="NCBI Taxonomy" id="1034943"/>
    <lineage>
        <taxon>Bacteria</taxon>
        <taxon>Pseudomonadati</taxon>
        <taxon>Pseudomonadota</taxon>
        <taxon>Gammaproteobacteria</taxon>
        <taxon>Legionellales</taxon>
        <taxon>Legionellaceae</taxon>
        <taxon>Legionella</taxon>
    </lineage>
</organism>
<comment type="catalytic activity">
    <reaction evidence="13">
        <text>cytidine(967) in 16S rRNA + S-adenosyl-L-methionine = 5-methylcytidine(967) in 16S rRNA + S-adenosyl-L-homocysteine + H(+)</text>
        <dbReference type="Rhea" id="RHEA:42748"/>
        <dbReference type="Rhea" id="RHEA-COMP:10219"/>
        <dbReference type="Rhea" id="RHEA-COMP:10220"/>
        <dbReference type="ChEBI" id="CHEBI:15378"/>
        <dbReference type="ChEBI" id="CHEBI:57856"/>
        <dbReference type="ChEBI" id="CHEBI:59789"/>
        <dbReference type="ChEBI" id="CHEBI:74483"/>
        <dbReference type="ChEBI" id="CHEBI:82748"/>
        <dbReference type="EC" id="2.1.1.176"/>
    </reaction>
</comment>
<feature type="binding site" evidence="14">
    <location>
        <begin position="246"/>
        <end position="252"/>
    </location>
    <ligand>
        <name>S-adenosyl-L-methionine</name>
        <dbReference type="ChEBI" id="CHEBI:59789"/>
    </ligand>
</feature>
<evidence type="ECO:0000256" key="14">
    <source>
        <dbReference type="PROSITE-ProRule" id="PRU01023"/>
    </source>
</evidence>
<dbReference type="Pfam" id="PF22458">
    <property type="entry name" value="RsmF-B_ferredox"/>
    <property type="match status" value="1"/>
</dbReference>
<dbReference type="PROSITE" id="PS51686">
    <property type="entry name" value="SAM_MT_RSMB_NOP"/>
    <property type="match status" value="1"/>
</dbReference>
<feature type="binding site" evidence="14">
    <location>
        <position position="315"/>
    </location>
    <ligand>
        <name>S-adenosyl-L-methionine</name>
        <dbReference type="ChEBI" id="CHEBI:59789"/>
    </ligand>
</feature>
<dbReference type="STRING" id="1034943.BN59_00083"/>
<feature type="active site" description="Nucleophile" evidence="14">
    <location>
        <position position="368"/>
    </location>
</feature>
<evidence type="ECO:0000256" key="7">
    <source>
        <dbReference type="ARBA" id="ARBA00022603"/>
    </source>
</evidence>
<dbReference type="Gene3D" id="1.10.287.730">
    <property type="entry name" value="Helix hairpin bin"/>
    <property type="match status" value="1"/>
</dbReference>
<dbReference type="SUPFAM" id="SSF48013">
    <property type="entry name" value="NusB-like"/>
    <property type="match status" value="1"/>
</dbReference>
<dbReference type="GO" id="GO:0003723">
    <property type="term" value="F:RNA binding"/>
    <property type="evidence" value="ECO:0007669"/>
    <property type="project" value="UniProtKB-UniRule"/>
</dbReference>
<reference evidence="16 17" key="1">
    <citation type="submission" date="2014-06" db="EMBL/GenBank/DDBJ databases">
        <authorList>
            <person name="Urmite Genomes Urmite Genomes"/>
        </authorList>
    </citation>
    <scope>NUCLEOTIDE SEQUENCE [LARGE SCALE GENOMIC DNA]</scope>
</reference>